<dbReference type="OrthoDB" id="205662at2759"/>
<protein>
    <submittedName>
        <fullName evidence="1">Uncharacterized protein</fullName>
    </submittedName>
</protein>
<dbReference type="InterPro" id="IPR045110">
    <property type="entry name" value="XMAP215"/>
</dbReference>
<dbReference type="GO" id="GO:0061863">
    <property type="term" value="F:microtubule plus end polymerase"/>
    <property type="evidence" value="ECO:0007669"/>
    <property type="project" value="InterPro"/>
</dbReference>
<proteinExistence type="predicted"/>
<dbReference type="GO" id="GO:0007051">
    <property type="term" value="P:spindle organization"/>
    <property type="evidence" value="ECO:0007669"/>
    <property type="project" value="InterPro"/>
</dbReference>
<dbReference type="EMBL" id="UYRU01126592">
    <property type="protein sequence ID" value="VDN49922.1"/>
    <property type="molecule type" value="Genomic_DNA"/>
</dbReference>
<evidence type="ECO:0000313" key="1">
    <source>
        <dbReference type="EMBL" id="VDN49922.1"/>
    </source>
</evidence>
<gene>
    <name evidence="1" type="ORF">DILT_LOCUS19940</name>
</gene>
<sequence>MKIELVSEVLQLKKPCSEIIVDLLLPDLTEKVGDIKVGEAVKQAFTALAEATTFEIVGGRILRAVYQQKNPKCQIECINWLSVSIKEFGLQ</sequence>
<dbReference type="GO" id="GO:0051010">
    <property type="term" value="F:microtubule plus-end binding"/>
    <property type="evidence" value="ECO:0007669"/>
    <property type="project" value="InterPro"/>
</dbReference>
<dbReference type="InterPro" id="IPR011989">
    <property type="entry name" value="ARM-like"/>
</dbReference>
<reference evidence="1 2" key="1">
    <citation type="submission" date="2018-11" db="EMBL/GenBank/DDBJ databases">
        <authorList>
            <consortium name="Pathogen Informatics"/>
        </authorList>
    </citation>
    <scope>NUCLEOTIDE SEQUENCE [LARGE SCALE GENOMIC DNA]</scope>
</reference>
<dbReference type="Gene3D" id="1.25.10.10">
    <property type="entry name" value="Leucine-rich Repeat Variant"/>
    <property type="match status" value="1"/>
</dbReference>
<name>A0A3P7S5P8_DIBLA</name>
<dbReference type="GO" id="GO:0030951">
    <property type="term" value="P:establishment or maintenance of microtubule cytoskeleton polarity"/>
    <property type="evidence" value="ECO:0007669"/>
    <property type="project" value="InterPro"/>
</dbReference>
<keyword evidence="2" id="KW-1185">Reference proteome</keyword>
<evidence type="ECO:0000313" key="2">
    <source>
        <dbReference type="Proteomes" id="UP000281553"/>
    </source>
</evidence>
<dbReference type="PANTHER" id="PTHR12609">
    <property type="entry name" value="MICROTUBULE ASSOCIATED PROTEIN XMAP215"/>
    <property type="match status" value="1"/>
</dbReference>
<dbReference type="AlphaFoldDB" id="A0A3P7S5P8"/>
<dbReference type="GO" id="GO:0046785">
    <property type="term" value="P:microtubule polymerization"/>
    <property type="evidence" value="ECO:0007669"/>
    <property type="project" value="InterPro"/>
</dbReference>
<organism evidence="1 2">
    <name type="scientific">Dibothriocephalus latus</name>
    <name type="common">Fish tapeworm</name>
    <name type="synonym">Diphyllobothrium latum</name>
    <dbReference type="NCBI Taxonomy" id="60516"/>
    <lineage>
        <taxon>Eukaryota</taxon>
        <taxon>Metazoa</taxon>
        <taxon>Spiralia</taxon>
        <taxon>Lophotrochozoa</taxon>
        <taxon>Platyhelminthes</taxon>
        <taxon>Cestoda</taxon>
        <taxon>Eucestoda</taxon>
        <taxon>Diphyllobothriidea</taxon>
        <taxon>Diphyllobothriidae</taxon>
        <taxon>Dibothriocephalus</taxon>
    </lineage>
</organism>
<accession>A0A3P7S5P8</accession>
<dbReference type="Proteomes" id="UP000281553">
    <property type="component" value="Unassembled WGS sequence"/>
</dbReference>